<keyword evidence="4" id="KW-1185">Reference proteome</keyword>
<dbReference type="InterPro" id="IPR041694">
    <property type="entry name" value="ADH_N_2"/>
</dbReference>
<dbReference type="EMBL" id="KV419440">
    <property type="protein sequence ID" value="KZS88133.1"/>
    <property type="molecule type" value="Genomic_DNA"/>
</dbReference>
<sequence length="355" mass="38149">MTFPETYTHYTLASRPKSHIQPDTFKKQTSPFSTLTQNLNATKDGVLVAVDWISLDPAARGWLNDVRSYIPPVGIGETMRAGGIGRVVGLSGGKKEGEGGLKVGDVVSGSFGWAEYAVVREKDVEKLTVPSGAQTLDFLGVLGLTGLTAYFGLLDVGQIKAGETLLVSGAAGATGSIVCQIGKLRGAKVIALAGSDDKCSWLEKELGVDRALNYKSKEFKKDFREAVGYLDVFFDNVGGDILNLALGMLKKNARIVVCGAISQYNAEKPQGLTAYQTLISQRAKMQGFIVFDYADRYPEAIKEMSDWIREGKLKRKFHIVKGLDKAPESLGLLFTGGNTGKLVVQVTGVDASAKL</sequence>
<evidence type="ECO:0000313" key="4">
    <source>
        <dbReference type="Proteomes" id="UP000076722"/>
    </source>
</evidence>
<keyword evidence="1" id="KW-0560">Oxidoreductase</keyword>
<feature type="domain" description="Enoyl reductase (ER)" evidence="2">
    <location>
        <begin position="30"/>
        <end position="344"/>
    </location>
</feature>
<dbReference type="Pfam" id="PF00107">
    <property type="entry name" value="ADH_zinc_N"/>
    <property type="match status" value="1"/>
</dbReference>
<dbReference type="PANTHER" id="PTHR43205">
    <property type="entry name" value="PROSTAGLANDIN REDUCTASE"/>
    <property type="match status" value="1"/>
</dbReference>
<evidence type="ECO:0000256" key="1">
    <source>
        <dbReference type="ARBA" id="ARBA00023002"/>
    </source>
</evidence>
<evidence type="ECO:0000313" key="3">
    <source>
        <dbReference type="EMBL" id="KZS88133.1"/>
    </source>
</evidence>
<dbReference type="InterPro" id="IPR020843">
    <property type="entry name" value="ER"/>
</dbReference>
<dbReference type="Gene3D" id="3.40.50.720">
    <property type="entry name" value="NAD(P)-binding Rossmann-like Domain"/>
    <property type="match status" value="1"/>
</dbReference>
<dbReference type="InterPro" id="IPR045010">
    <property type="entry name" value="MDR_fam"/>
</dbReference>
<protein>
    <submittedName>
        <fullName evidence="3">NAD(P)-binding protein</fullName>
    </submittedName>
</protein>
<name>A0A164NX99_9AGAM</name>
<dbReference type="Proteomes" id="UP000076722">
    <property type="component" value="Unassembled WGS sequence"/>
</dbReference>
<dbReference type="InterPro" id="IPR036291">
    <property type="entry name" value="NAD(P)-bd_dom_sf"/>
</dbReference>
<dbReference type="InterPro" id="IPR013149">
    <property type="entry name" value="ADH-like_C"/>
</dbReference>
<organism evidence="3 4">
    <name type="scientific">Sistotremastrum niveocremeum HHB9708</name>
    <dbReference type="NCBI Taxonomy" id="1314777"/>
    <lineage>
        <taxon>Eukaryota</taxon>
        <taxon>Fungi</taxon>
        <taxon>Dikarya</taxon>
        <taxon>Basidiomycota</taxon>
        <taxon>Agaricomycotina</taxon>
        <taxon>Agaricomycetes</taxon>
        <taxon>Sistotremastrales</taxon>
        <taxon>Sistotremastraceae</taxon>
        <taxon>Sertulicium</taxon>
        <taxon>Sertulicium niveocremeum</taxon>
    </lineage>
</organism>
<accession>A0A164NX99</accession>
<dbReference type="InterPro" id="IPR011032">
    <property type="entry name" value="GroES-like_sf"/>
</dbReference>
<dbReference type="AlphaFoldDB" id="A0A164NX99"/>
<gene>
    <name evidence="3" type="ORF">SISNIDRAFT_532710</name>
</gene>
<dbReference type="SUPFAM" id="SSF50129">
    <property type="entry name" value="GroES-like"/>
    <property type="match status" value="1"/>
</dbReference>
<evidence type="ECO:0000259" key="2">
    <source>
        <dbReference type="SMART" id="SM00829"/>
    </source>
</evidence>
<dbReference type="FunFam" id="3.40.50.720:FF:000121">
    <property type="entry name" value="Prostaglandin reductase 2"/>
    <property type="match status" value="1"/>
</dbReference>
<dbReference type="CDD" id="cd05288">
    <property type="entry name" value="PGDH"/>
    <property type="match status" value="1"/>
</dbReference>
<dbReference type="SMART" id="SM00829">
    <property type="entry name" value="PKS_ER"/>
    <property type="match status" value="1"/>
</dbReference>
<dbReference type="Pfam" id="PF16884">
    <property type="entry name" value="ADH_N_2"/>
    <property type="match status" value="1"/>
</dbReference>
<dbReference type="SUPFAM" id="SSF51735">
    <property type="entry name" value="NAD(P)-binding Rossmann-fold domains"/>
    <property type="match status" value="1"/>
</dbReference>
<dbReference type="GO" id="GO:0016628">
    <property type="term" value="F:oxidoreductase activity, acting on the CH-CH group of donors, NAD or NADP as acceptor"/>
    <property type="evidence" value="ECO:0007669"/>
    <property type="project" value="InterPro"/>
</dbReference>
<reference evidence="3 4" key="1">
    <citation type="journal article" date="2016" name="Mol. Biol. Evol.">
        <title>Comparative Genomics of Early-Diverging Mushroom-Forming Fungi Provides Insights into the Origins of Lignocellulose Decay Capabilities.</title>
        <authorList>
            <person name="Nagy L.G."/>
            <person name="Riley R."/>
            <person name="Tritt A."/>
            <person name="Adam C."/>
            <person name="Daum C."/>
            <person name="Floudas D."/>
            <person name="Sun H."/>
            <person name="Yadav J.S."/>
            <person name="Pangilinan J."/>
            <person name="Larsson K.H."/>
            <person name="Matsuura K."/>
            <person name="Barry K."/>
            <person name="Labutti K."/>
            <person name="Kuo R."/>
            <person name="Ohm R.A."/>
            <person name="Bhattacharya S.S."/>
            <person name="Shirouzu T."/>
            <person name="Yoshinaga Y."/>
            <person name="Martin F.M."/>
            <person name="Grigoriev I.V."/>
            <person name="Hibbett D.S."/>
        </authorList>
    </citation>
    <scope>NUCLEOTIDE SEQUENCE [LARGE SCALE GENOMIC DNA]</scope>
    <source>
        <strain evidence="3 4">HHB9708</strain>
    </source>
</reference>
<dbReference type="OrthoDB" id="809632at2759"/>
<dbReference type="Gene3D" id="3.90.180.10">
    <property type="entry name" value="Medium-chain alcohol dehydrogenases, catalytic domain"/>
    <property type="match status" value="1"/>
</dbReference>
<proteinExistence type="predicted"/>
<dbReference type="PANTHER" id="PTHR43205:SF42">
    <property type="entry name" value="ALCOHOL DEHYDROGENASE, ZINC-CONTAINING (AFU_ORTHOLOGUE AFUA_7G04530)"/>
    <property type="match status" value="1"/>
</dbReference>